<dbReference type="PROSITE" id="PS50951">
    <property type="entry name" value="SARAH"/>
    <property type="match status" value="1"/>
</dbReference>
<dbReference type="PANTHER" id="PTHR22738">
    <property type="entry name" value="RASSF"/>
    <property type="match status" value="1"/>
</dbReference>
<dbReference type="CDD" id="cd21885">
    <property type="entry name" value="SARAH_RASSF1-like"/>
    <property type="match status" value="1"/>
</dbReference>
<protein>
    <submittedName>
        <fullName evidence="4">Ras-associating domain-containing protein</fullName>
    </submittedName>
</protein>
<keyword evidence="3" id="KW-1185">Reference proteome</keyword>
<evidence type="ECO:0000313" key="4">
    <source>
        <dbReference type="WBParaSite" id="ACAC_0001257301-mRNA-1"/>
    </source>
</evidence>
<dbReference type="Proteomes" id="UP000035642">
    <property type="component" value="Unassembled WGS sequence"/>
</dbReference>
<dbReference type="InterPro" id="IPR033614">
    <property type="entry name" value="RASSF1-6"/>
</dbReference>
<dbReference type="InterPro" id="IPR029071">
    <property type="entry name" value="Ubiquitin-like_domsf"/>
</dbReference>
<dbReference type="GO" id="GO:0007165">
    <property type="term" value="P:signal transduction"/>
    <property type="evidence" value="ECO:0007669"/>
    <property type="project" value="InterPro"/>
</dbReference>
<organism evidence="3 4">
    <name type="scientific">Angiostrongylus cantonensis</name>
    <name type="common">Rat lungworm</name>
    <dbReference type="NCBI Taxonomy" id="6313"/>
    <lineage>
        <taxon>Eukaryota</taxon>
        <taxon>Metazoa</taxon>
        <taxon>Ecdysozoa</taxon>
        <taxon>Nematoda</taxon>
        <taxon>Chromadorea</taxon>
        <taxon>Rhabditida</taxon>
        <taxon>Rhabditina</taxon>
        <taxon>Rhabditomorpha</taxon>
        <taxon>Strongyloidea</taxon>
        <taxon>Metastrongylidae</taxon>
        <taxon>Angiostrongylus</taxon>
    </lineage>
</organism>
<dbReference type="PROSITE" id="PS50200">
    <property type="entry name" value="RA"/>
    <property type="match status" value="1"/>
</dbReference>
<accession>A0A158PCI3</accession>
<name>A0A158PCI3_ANGCA</name>
<dbReference type="PANTHER" id="PTHR22738:SF10">
    <property type="entry name" value="RAS ASSOCIATION DOMAIN-CONTAINING PROTEIN 1 HOMOLOG"/>
    <property type="match status" value="1"/>
</dbReference>
<dbReference type="SUPFAM" id="SSF54236">
    <property type="entry name" value="Ubiquitin-like"/>
    <property type="match status" value="1"/>
</dbReference>
<dbReference type="Gene3D" id="3.10.20.90">
    <property type="entry name" value="Phosphatidylinositol 3-kinase Catalytic Subunit, Chain A, domain 1"/>
    <property type="match status" value="1"/>
</dbReference>
<dbReference type="Pfam" id="PF00788">
    <property type="entry name" value="RA"/>
    <property type="match status" value="1"/>
</dbReference>
<dbReference type="Pfam" id="PF16517">
    <property type="entry name" value="Nore1-SARAH"/>
    <property type="match status" value="1"/>
</dbReference>
<dbReference type="AlphaFoldDB" id="A0A158PCI3"/>
<reference evidence="3" key="1">
    <citation type="submission" date="2012-09" db="EMBL/GenBank/DDBJ databases">
        <authorList>
            <person name="Martin A.A."/>
        </authorList>
    </citation>
    <scope>NUCLEOTIDE SEQUENCE</scope>
</reference>
<sequence length="247" mass="28659">MSYPICGTDGAYCTVNKRLANPGDLSLEFKELVDSSLKLQMIVTLLRKFRVADNPRKFALYECSQENDEETCTLLRKMTRIADDVCPLKVVLSWQKANCGHALILQENDTGDILVNGSPKWDAFEVPELDNFLRILRMEEQQYQWQIRQRYYQYRYHIDLELRRRGYSNWEYVDEPPTEFAPPVPTGEKNEYGTGGSMVVSDVFNTVGEEQPSHEELYNSVDGDINDPTYMNLNFLKSQHMQQSTML</sequence>
<evidence type="ECO:0000259" key="1">
    <source>
        <dbReference type="PROSITE" id="PS50200"/>
    </source>
</evidence>
<dbReference type="InterPro" id="IPR000159">
    <property type="entry name" value="RA_dom"/>
</dbReference>
<dbReference type="Gene3D" id="1.20.5.110">
    <property type="match status" value="1"/>
</dbReference>
<dbReference type="InterPro" id="IPR011524">
    <property type="entry name" value="SARAH_dom"/>
</dbReference>
<reference evidence="4" key="2">
    <citation type="submission" date="2016-04" db="UniProtKB">
        <authorList>
            <consortium name="WormBaseParasite"/>
        </authorList>
    </citation>
    <scope>IDENTIFICATION</scope>
</reference>
<feature type="domain" description="SARAH" evidence="2">
    <location>
        <begin position="118"/>
        <end position="165"/>
    </location>
</feature>
<feature type="domain" description="Ras-associating" evidence="1">
    <location>
        <begin position="40"/>
        <end position="110"/>
    </location>
</feature>
<dbReference type="STRING" id="6313.A0A158PCI3"/>
<proteinExistence type="predicted"/>
<evidence type="ECO:0000259" key="2">
    <source>
        <dbReference type="PROSITE" id="PS50951"/>
    </source>
</evidence>
<evidence type="ECO:0000313" key="3">
    <source>
        <dbReference type="Proteomes" id="UP000035642"/>
    </source>
</evidence>
<dbReference type="WBParaSite" id="ACAC_0001257301-mRNA-1">
    <property type="protein sequence ID" value="ACAC_0001257301-mRNA-1"/>
    <property type="gene ID" value="ACAC_0001257301"/>
</dbReference>